<evidence type="ECO:0000256" key="11">
    <source>
        <dbReference type="SAM" id="Coils"/>
    </source>
</evidence>
<keyword evidence="7 11" id="KW-0175">Coiled coil</keyword>
<evidence type="ECO:0000256" key="9">
    <source>
        <dbReference type="ARBA" id="ARBA00023306"/>
    </source>
</evidence>
<dbReference type="InterPro" id="IPR024704">
    <property type="entry name" value="SMC"/>
</dbReference>
<dbReference type="Proteomes" id="UP000013776">
    <property type="component" value="Unassembled WGS sequence"/>
</dbReference>
<protein>
    <recommendedName>
        <fullName evidence="10">Structural maintenance of chromosomes protein</fullName>
    </recommendedName>
</protein>
<dbReference type="GO" id="GO:0005634">
    <property type="term" value="C:nucleus"/>
    <property type="evidence" value="ECO:0007669"/>
    <property type="project" value="UniProtKB-SubCell"/>
</dbReference>
<dbReference type="InterPro" id="IPR036277">
    <property type="entry name" value="SMC_hinge_sf"/>
</dbReference>
<dbReference type="CDD" id="cd03275">
    <property type="entry name" value="ABC_SMC1_euk"/>
    <property type="match status" value="1"/>
</dbReference>
<dbReference type="PANTHER" id="PTHR18937:SF12">
    <property type="entry name" value="STRUCTURAL MAINTENANCE OF CHROMOSOMES PROTEIN"/>
    <property type="match status" value="1"/>
</dbReference>
<dbReference type="AlphaFoldDB" id="R4XAV1"/>
<dbReference type="PANTHER" id="PTHR18937">
    <property type="entry name" value="STRUCTURAL MAINTENANCE OF CHROMOSOMES SMC FAMILY MEMBER"/>
    <property type="match status" value="1"/>
</dbReference>
<reference evidence="13 14" key="1">
    <citation type="journal article" date="2013" name="MBio">
        <title>Genome sequencing of the plant pathogen Taphrina deformans, the causal agent of peach leaf curl.</title>
        <authorList>
            <person name="Cisse O.H."/>
            <person name="Almeida J.M.G.C.F."/>
            <person name="Fonseca A."/>
            <person name="Kumar A.A."/>
            <person name="Salojaervi J."/>
            <person name="Overmyer K."/>
            <person name="Hauser P.M."/>
            <person name="Pagni M."/>
        </authorList>
    </citation>
    <scope>NUCLEOTIDE SEQUENCE [LARGE SCALE GENOMIC DNA]</scope>
    <source>
        <strain evidence="14">PYCC 5710 / ATCC 11124 / CBS 356.35 / IMI 108563 / JCM 9778 / NBRC 8474</strain>
    </source>
</reference>
<evidence type="ECO:0000256" key="10">
    <source>
        <dbReference type="PIRNR" id="PIRNR005719"/>
    </source>
</evidence>
<gene>
    <name evidence="13" type="ORF">TAPDE_002704</name>
</gene>
<dbReference type="Gene3D" id="1.20.1060.20">
    <property type="match status" value="1"/>
</dbReference>
<feature type="coiled-coil region" evidence="11">
    <location>
        <begin position="288"/>
        <end position="322"/>
    </location>
</feature>
<evidence type="ECO:0000256" key="8">
    <source>
        <dbReference type="ARBA" id="ARBA00023242"/>
    </source>
</evidence>
<evidence type="ECO:0000256" key="6">
    <source>
        <dbReference type="ARBA" id="ARBA00022776"/>
    </source>
</evidence>
<dbReference type="STRING" id="1097556.R4XAV1"/>
<evidence type="ECO:0000256" key="7">
    <source>
        <dbReference type="ARBA" id="ARBA00023054"/>
    </source>
</evidence>
<dbReference type="GO" id="GO:0008278">
    <property type="term" value="C:cohesin complex"/>
    <property type="evidence" value="ECO:0007669"/>
    <property type="project" value="InterPro"/>
</dbReference>
<feature type="coiled-coil region" evidence="11">
    <location>
        <begin position="982"/>
        <end position="1016"/>
    </location>
</feature>
<feature type="coiled-coil region" evidence="11">
    <location>
        <begin position="197"/>
        <end position="256"/>
    </location>
</feature>
<keyword evidence="4" id="KW-0158">Chromosome</keyword>
<name>R4XAV1_TAPDE</name>
<evidence type="ECO:0000256" key="4">
    <source>
        <dbReference type="ARBA" id="ARBA00022454"/>
    </source>
</evidence>
<evidence type="ECO:0000256" key="3">
    <source>
        <dbReference type="ARBA" id="ARBA00005597"/>
    </source>
</evidence>
<dbReference type="InterPro" id="IPR010935">
    <property type="entry name" value="SMC_hinge"/>
</dbReference>
<dbReference type="PIRSF" id="PIRSF005719">
    <property type="entry name" value="SMC"/>
    <property type="match status" value="1"/>
</dbReference>
<dbReference type="GO" id="GO:0003677">
    <property type="term" value="F:DNA binding"/>
    <property type="evidence" value="ECO:0007669"/>
    <property type="project" value="TreeGrafter"/>
</dbReference>
<dbReference type="Gene3D" id="3.40.50.300">
    <property type="entry name" value="P-loop containing nucleotide triphosphate hydrolases"/>
    <property type="match status" value="2"/>
</dbReference>
<dbReference type="InterPro" id="IPR003395">
    <property type="entry name" value="RecF/RecN/SMC_N"/>
</dbReference>
<dbReference type="InterPro" id="IPR028468">
    <property type="entry name" value="Smc1_ABC"/>
</dbReference>
<comment type="similarity">
    <text evidence="3">Belongs to the SMC family. SMC1 subfamily.</text>
</comment>
<organism evidence="13 14">
    <name type="scientific">Taphrina deformans (strain PYCC 5710 / ATCC 11124 / CBS 356.35 / IMI 108563 / JCM 9778 / NBRC 8474)</name>
    <name type="common">Peach leaf curl fungus</name>
    <name type="synonym">Lalaria deformans</name>
    <dbReference type="NCBI Taxonomy" id="1097556"/>
    <lineage>
        <taxon>Eukaryota</taxon>
        <taxon>Fungi</taxon>
        <taxon>Dikarya</taxon>
        <taxon>Ascomycota</taxon>
        <taxon>Taphrinomycotina</taxon>
        <taxon>Taphrinomycetes</taxon>
        <taxon>Taphrinales</taxon>
        <taxon>Taphrinaceae</taxon>
        <taxon>Taphrina</taxon>
    </lineage>
</organism>
<evidence type="ECO:0000256" key="1">
    <source>
        <dbReference type="ARBA" id="ARBA00004123"/>
    </source>
</evidence>
<comment type="subcellular location">
    <subcellularLocation>
        <location evidence="2">Chromosome</location>
    </subcellularLocation>
    <subcellularLocation>
        <location evidence="1 10">Nucleus</location>
    </subcellularLocation>
</comment>
<keyword evidence="9" id="KW-0131">Cell cycle</keyword>
<dbReference type="InterPro" id="IPR027417">
    <property type="entry name" value="P-loop_NTPase"/>
</dbReference>
<dbReference type="EMBL" id="CAHR02000113">
    <property type="protein sequence ID" value="CCG82948.1"/>
    <property type="molecule type" value="Genomic_DNA"/>
</dbReference>
<feature type="coiled-coil region" evidence="11">
    <location>
        <begin position="664"/>
        <end position="705"/>
    </location>
</feature>
<dbReference type="eggNOG" id="KOG0018">
    <property type="taxonomic scope" value="Eukaryota"/>
</dbReference>
<accession>R4XAV1</accession>
<evidence type="ECO:0000313" key="13">
    <source>
        <dbReference type="EMBL" id="CCG82948.1"/>
    </source>
</evidence>
<comment type="caution">
    <text evidence="13">The sequence shown here is derived from an EMBL/GenBank/DDBJ whole genome shotgun (WGS) entry which is preliminary data.</text>
</comment>
<dbReference type="SUPFAM" id="SSF75553">
    <property type="entry name" value="Smc hinge domain"/>
    <property type="match status" value="1"/>
</dbReference>
<feature type="domain" description="SMC hinge" evidence="12">
    <location>
        <begin position="472"/>
        <end position="588"/>
    </location>
</feature>
<dbReference type="Gene3D" id="3.30.70.1620">
    <property type="match status" value="1"/>
</dbReference>
<keyword evidence="5" id="KW-0132">Cell division</keyword>
<evidence type="ECO:0000256" key="2">
    <source>
        <dbReference type="ARBA" id="ARBA00004286"/>
    </source>
</evidence>
<dbReference type="SUPFAM" id="SSF52540">
    <property type="entry name" value="P-loop containing nucleoside triphosphate hydrolases"/>
    <property type="match status" value="2"/>
</dbReference>
<evidence type="ECO:0000259" key="12">
    <source>
        <dbReference type="SMART" id="SM00968"/>
    </source>
</evidence>
<keyword evidence="6" id="KW-0498">Mitosis</keyword>
<keyword evidence="14" id="KW-1185">Reference proteome</keyword>
<dbReference type="OrthoDB" id="5575062at2759"/>
<evidence type="ECO:0000313" key="14">
    <source>
        <dbReference type="Proteomes" id="UP000013776"/>
    </source>
</evidence>
<dbReference type="Pfam" id="PF06470">
    <property type="entry name" value="SMC_hinge"/>
    <property type="match status" value="1"/>
</dbReference>
<keyword evidence="8 10" id="KW-0539">Nucleus</keyword>
<dbReference type="GO" id="GO:0007062">
    <property type="term" value="P:sister chromatid cohesion"/>
    <property type="evidence" value="ECO:0007669"/>
    <property type="project" value="InterPro"/>
</dbReference>
<dbReference type="GO" id="GO:0005524">
    <property type="term" value="F:ATP binding"/>
    <property type="evidence" value="ECO:0007669"/>
    <property type="project" value="InterPro"/>
</dbReference>
<dbReference type="VEuPathDB" id="FungiDB:TAPDE_002704"/>
<dbReference type="GO" id="GO:0016887">
    <property type="term" value="F:ATP hydrolysis activity"/>
    <property type="evidence" value="ECO:0007669"/>
    <property type="project" value="InterPro"/>
</dbReference>
<evidence type="ECO:0000256" key="5">
    <source>
        <dbReference type="ARBA" id="ARBA00022618"/>
    </source>
</evidence>
<dbReference type="GO" id="GO:0051301">
    <property type="term" value="P:cell division"/>
    <property type="evidence" value="ECO:0007669"/>
    <property type="project" value="UniProtKB-KW"/>
</dbReference>
<dbReference type="SMART" id="SM00968">
    <property type="entry name" value="SMC_hinge"/>
    <property type="match status" value="1"/>
</dbReference>
<proteinExistence type="inferred from homology"/>
<dbReference type="Pfam" id="PF02463">
    <property type="entry name" value="SMC_N"/>
    <property type="match status" value="1"/>
</dbReference>
<sequence length="1180" mass="134774">MDAISFVLGIKSSHLRSSHLRDLVHRGAETTTEQAATTAWVMAIYQDSQGTDTRFKRTITATGSSEFRINESVVSAQKYNAVLESHNILIKARNFLVFQGDVEAIASQSPKDLTKLVEQISGSIEYVNQYEQLRAEQERAIESSTFNFHQKRSIAAEVKQYQLQKVEAEAYEEKVTERQAAAVEYCLWKLFHKQKKISCAQQEIKSTEQAVEAEQKKIKNLESQLRSTNKDRAKLSKQLEKRSQSLKDHNLKHQEELIKLESVLEKNKTNHQTMKVLSARIAQVDLDKTTQQRTVQALVSELERLEKAFEKFEARQEQLRRDASKQLLPGAIDEYQRLEKTFSIEMTEKRSSLEKAMRTLKTATNNHSRLIERLSSLELHRNTLLAEYSEIERSTVGITSQIISCSEELEVARTSLNKIAERKSTMLRSEKLLNEKLQEVLEKLALHSADERENQKEVKTRENIASLKRLFPGVRGRLSDLCRPSQRKYDEAVATVLGRNIDSIVVDSEQVARDCIEYMREQRRGIATFLPLDTLTVVQIKADLRSIHKQARLAIDVINFESAIARAVQYACADSIICDDLDVARHICYEKRAEVKAVTLDCTVIHKTGNLTGGHTEHRGTKQRWTDDELEGLRRLRDNQIVKLQDLAAQKRLEYGEDDLGALIAALEAQLHLLTEDQEAVSREMQAKQDEIKSDEQKISDAQEQISVSSQVRNAALHGQQMLQLEIDTARRQIFSAFCQDNGLEDLYQYEEQQGMHDQKSLKERADFISQRSKIENHLSFERETLRQIDERVETLSYKSRRLEIMTNDLDNETVVLKLQIAELEKQIDEQTRAKEHDRGNLQDKSAIIDTMMREISAHSHGIERLQALIAVAEAEITSEMSNSHTLLKRCRLEDIALPLLKGSLDSVSMDDGLSELDNSTTTLGETAATPMWRLEIDFTELDPDLQADGGDTMHRTLSEHLEDLEAQLERMMPNMKVLDRLDGVEARLDVTEKEFEKAKKEAKKVKEKFDNVRRRRHDLFQKAFEHISDKIDAIYKDLTKSKNFPLGGTAYLSLEDSEEPFSAGIKYHAMPPMKRFRDMEQLSGGEKTMAALALLFAIHSYQPAPFFVLDEVDAALDNANVAKIANYIKEQADRGDQFVVISLKNALFHQSQSLVGVYREHSHNSSKSLTLDLQTYVTT</sequence>
<feature type="coiled-coil region" evidence="11">
    <location>
        <begin position="807"/>
        <end position="883"/>
    </location>
</feature>